<evidence type="ECO:0000313" key="1">
    <source>
        <dbReference type="EMBL" id="AXG72955.1"/>
    </source>
</evidence>
<dbReference type="KEGG" id="fat:DVK85_01385"/>
<dbReference type="OrthoDB" id="1374516at2"/>
<dbReference type="EMBL" id="CP031188">
    <property type="protein sequence ID" value="AXG72955.1"/>
    <property type="molecule type" value="Genomic_DNA"/>
</dbReference>
<protein>
    <submittedName>
        <fullName evidence="1">Uncharacterized protein</fullName>
    </submittedName>
</protein>
<organism evidence="1 2">
    <name type="scientific">Flavobacterium arcticum</name>
    <dbReference type="NCBI Taxonomy" id="1784713"/>
    <lineage>
        <taxon>Bacteria</taxon>
        <taxon>Pseudomonadati</taxon>
        <taxon>Bacteroidota</taxon>
        <taxon>Flavobacteriia</taxon>
        <taxon>Flavobacteriales</taxon>
        <taxon>Flavobacteriaceae</taxon>
        <taxon>Flavobacterium</taxon>
    </lineage>
</organism>
<name>A0A345H8P5_9FLAO</name>
<keyword evidence="2" id="KW-1185">Reference proteome</keyword>
<dbReference type="RefSeq" id="WP_114676718.1">
    <property type="nucleotide sequence ID" value="NZ_CP031188.1"/>
</dbReference>
<accession>A0A345H8P5</accession>
<gene>
    <name evidence="1" type="ORF">DVK85_01385</name>
</gene>
<evidence type="ECO:0000313" key="2">
    <source>
        <dbReference type="Proteomes" id="UP000253951"/>
    </source>
</evidence>
<proteinExistence type="predicted"/>
<dbReference type="AlphaFoldDB" id="A0A345H8P5"/>
<reference evidence="1 2" key="1">
    <citation type="submission" date="2018-07" db="EMBL/GenBank/DDBJ databases">
        <title>Complete genome sequence of Flavobacterium arcticum type strain SM1502T.</title>
        <authorList>
            <person name="Li Y."/>
            <person name="Li D.-D."/>
        </authorList>
    </citation>
    <scope>NUCLEOTIDE SEQUENCE [LARGE SCALE GENOMIC DNA]</scope>
    <source>
        <strain evidence="1 2">SM1502</strain>
    </source>
</reference>
<sequence>MPVFDRDTARIKMVALTKPGKPNITWYSLDKYTNKSKADSDIITGMMRRLKEKPSIADVQVVQFYDNKTKELLEEYRA</sequence>
<dbReference type="Proteomes" id="UP000253951">
    <property type="component" value="Chromosome"/>
</dbReference>